<dbReference type="Proteomes" id="UP000304880">
    <property type="component" value="Unassembled WGS sequence"/>
</dbReference>
<comment type="caution">
    <text evidence="1">The sequence shown here is derived from an EMBL/GenBank/DDBJ whole genome shotgun (WGS) entry which is preliminary data.</text>
</comment>
<dbReference type="Pfam" id="PF14384">
    <property type="entry name" value="BrnA_antitoxin"/>
    <property type="match status" value="1"/>
</dbReference>
<name>A0A5C4R3N4_9RHOB</name>
<sequence>MKDKLTAVMSLDEVRKIRSQTSWDKVGSNGDYAGDAEIDVDWSRVEVVRPEKKILISMRLDPDILDFFRSQGPGYQSKINAILRSYMNAK</sequence>
<dbReference type="AlphaFoldDB" id="A0A5C4R3N4"/>
<dbReference type="EMBL" id="VDDC01000031">
    <property type="protein sequence ID" value="TNH38317.1"/>
    <property type="molecule type" value="Genomic_DNA"/>
</dbReference>
<organism evidence="1 2">
    <name type="scientific">Paracoccus haeundaensis</name>
    <dbReference type="NCBI Taxonomy" id="225362"/>
    <lineage>
        <taxon>Bacteria</taxon>
        <taxon>Pseudomonadati</taxon>
        <taxon>Pseudomonadota</taxon>
        <taxon>Alphaproteobacteria</taxon>
        <taxon>Rhodobacterales</taxon>
        <taxon>Paracoccaceae</taxon>
        <taxon>Paracoccus</taxon>
    </lineage>
</organism>
<dbReference type="InterPro" id="IPR025528">
    <property type="entry name" value="BrnA_antitoxin"/>
</dbReference>
<keyword evidence="2" id="KW-1185">Reference proteome</keyword>
<proteinExistence type="predicted"/>
<gene>
    <name evidence="1" type="ORF">FHD67_15495</name>
</gene>
<accession>A0A5C4R3N4</accession>
<reference evidence="1 2" key="1">
    <citation type="submission" date="2019-06" db="EMBL/GenBank/DDBJ databases">
        <authorList>
            <person name="Li J."/>
        </authorList>
    </citation>
    <scope>NUCLEOTIDE SEQUENCE [LARGE SCALE GENOMIC DNA]</scope>
    <source>
        <strain evidence="1 2">CGMCC 1.8012</strain>
    </source>
</reference>
<protein>
    <submittedName>
        <fullName evidence="1">BrnA antitoxin family protein</fullName>
    </submittedName>
</protein>
<evidence type="ECO:0000313" key="1">
    <source>
        <dbReference type="EMBL" id="TNH38317.1"/>
    </source>
</evidence>
<evidence type="ECO:0000313" key="2">
    <source>
        <dbReference type="Proteomes" id="UP000304880"/>
    </source>
</evidence>
<dbReference type="RefSeq" id="WP_139085632.1">
    <property type="nucleotide sequence ID" value="NZ_VDDC01000031.1"/>
</dbReference>